<evidence type="ECO:0000256" key="4">
    <source>
        <dbReference type="ARBA" id="ARBA00022692"/>
    </source>
</evidence>
<feature type="transmembrane region" description="Helical" evidence="9">
    <location>
        <begin position="209"/>
        <end position="231"/>
    </location>
</feature>
<feature type="transmembrane region" description="Helical" evidence="9">
    <location>
        <begin position="180"/>
        <end position="197"/>
    </location>
</feature>
<dbReference type="GO" id="GO:0016747">
    <property type="term" value="F:acyltransferase activity, transferring groups other than amino-acyl groups"/>
    <property type="evidence" value="ECO:0007669"/>
    <property type="project" value="InterPro"/>
</dbReference>
<feature type="transmembrane region" description="Helical" evidence="9">
    <location>
        <begin position="88"/>
        <end position="107"/>
    </location>
</feature>
<feature type="transmembrane region" description="Helical" evidence="9">
    <location>
        <begin position="252"/>
        <end position="271"/>
    </location>
</feature>
<feature type="compositionally biased region" description="Low complexity" evidence="8">
    <location>
        <begin position="454"/>
        <end position="487"/>
    </location>
</feature>
<reference evidence="11" key="1">
    <citation type="submission" date="2020-12" db="EMBL/GenBank/DDBJ databases">
        <title>Sanguibacter suaedae sp. nov., isolated from Suaeda aralocaspica.</title>
        <authorList>
            <person name="Ma Q."/>
        </authorList>
    </citation>
    <scope>NUCLEOTIDE SEQUENCE</scope>
    <source>
        <strain evidence="11">YZGR15</strain>
    </source>
</reference>
<keyword evidence="6 9" id="KW-0472">Membrane</keyword>
<evidence type="ECO:0000256" key="2">
    <source>
        <dbReference type="ARBA" id="ARBA00022475"/>
    </source>
</evidence>
<protein>
    <submittedName>
        <fullName evidence="11">Acyltransferase</fullName>
    </submittedName>
</protein>
<dbReference type="RefSeq" id="WP_198732934.1">
    <property type="nucleotide sequence ID" value="NZ_JAEINH010000003.1"/>
</dbReference>
<evidence type="ECO:0000256" key="7">
    <source>
        <dbReference type="ARBA" id="ARBA00023315"/>
    </source>
</evidence>
<feature type="transmembrane region" description="Helical" evidence="9">
    <location>
        <begin position="46"/>
        <end position="67"/>
    </location>
</feature>
<feature type="transmembrane region" description="Helical" evidence="9">
    <location>
        <begin position="283"/>
        <end position="301"/>
    </location>
</feature>
<organism evidence="11 12">
    <name type="scientific">Sanguibacter suaedae</name>
    <dbReference type="NCBI Taxonomy" id="2795737"/>
    <lineage>
        <taxon>Bacteria</taxon>
        <taxon>Bacillati</taxon>
        <taxon>Actinomycetota</taxon>
        <taxon>Actinomycetes</taxon>
        <taxon>Micrococcales</taxon>
        <taxon>Sanguibacteraceae</taxon>
        <taxon>Sanguibacter</taxon>
    </lineage>
</organism>
<feature type="transmembrane region" description="Helical" evidence="9">
    <location>
        <begin position="150"/>
        <end position="173"/>
    </location>
</feature>
<keyword evidence="4 9" id="KW-0812">Transmembrane</keyword>
<dbReference type="PANTHER" id="PTHR23028:SF53">
    <property type="entry name" value="ACYL_TRANSF_3 DOMAIN-CONTAINING PROTEIN"/>
    <property type="match status" value="1"/>
</dbReference>
<evidence type="ECO:0000256" key="3">
    <source>
        <dbReference type="ARBA" id="ARBA00022679"/>
    </source>
</evidence>
<evidence type="ECO:0000256" key="1">
    <source>
        <dbReference type="ARBA" id="ARBA00004651"/>
    </source>
</evidence>
<dbReference type="Proteomes" id="UP000602087">
    <property type="component" value="Unassembled WGS sequence"/>
</dbReference>
<keyword evidence="2" id="KW-1003">Cell membrane</keyword>
<feature type="domain" description="Acyltransferase 3" evidence="10">
    <location>
        <begin position="20"/>
        <end position="368"/>
    </location>
</feature>
<dbReference type="InterPro" id="IPR002656">
    <property type="entry name" value="Acyl_transf_3_dom"/>
</dbReference>
<keyword evidence="3" id="KW-0808">Transferase</keyword>
<feature type="transmembrane region" description="Helical" evidence="9">
    <location>
        <begin position="411"/>
        <end position="432"/>
    </location>
</feature>
<dbReference type="PANTHER" id="PTHR23028">
    <property type="entry name" value="ACETYLTRANSFERASE"/>
    <property type="match status" value="1"/>
</dbReference>
<evidence type="ECO:0000313" key="12">
    <source>
        <dbReference type="Proteomes" id="UP000602087"/>
    </source>
</evidence>
<dbReference type="GO" id="GO:0009103">
    <property type="term" value="P:lipopolysaccharide biosynthetic process"/>
    <property type="evidence" value="ECO:0007669"/>
    <property type="project" value="TreeGrafter"/>
</dbReference>
<evidence type="ECO:0000256" key="6">
    <source>
        <dbReference type="ARBA" id="ARBA00023136"/>
    </source>
</evidence>
<sequence>MVTAPTTPPPRPAAAGRARIHGLDSVRALAVLAVVAFHLAPTALPGGFLGVDVFFVLSGFLITTLLVRERERTGRVSLTAFWARRVRRLLPALLVVVVTCTSVAGVLGGDVLVGIRAQVLGALTFSSNWVYVAQGASYTADLSPQLFANLWSLAVEEQFYLVWPLVVVAVLAVRRSRATGLVTTGVVAAGSAVWMAVLHDPTSDTSRAYYGTDTHLFGLMLGAFLALWLAPRAGGHAGAAEPLVTLRPTRATALRLALGTASLAGLGALALELHVEDRATYEGGLLLASVLTVGLLLAIVGTQGVAHRLEVAPLRWIGERSYGIYLWHWPVAVLVAEILDAPSAGRGFTPSVAVTVLVLTTVASWASYRFVERPVLDRGVRTVARAVAARATALLRLARSGDGRRRRGARAALVSVVALAVALVAASVAAVVRAPETSELEAEIQRGAALLEEAASAEATDDASPSSTSQPTQEEPEPGTTAPTAPEEPAPAEEPADPTEPSEPPVLAAPPGDQVTIIGDSVTLTSVEAVQAALPGVAIDAAVSRQMRSTAEAVAALGGVDALRPYVVLSLATNSTVDERVVEEALAAVGPDRTVVLVTGHGDRPWIGPTNDQLRAAAARHPDVVVADWQAAIAPHPDGVAKDGVHPAGGGRDIYAAVLRDALAQARAAREGHSS</sequence>
<dbReference type="InterPro" id="IPR050879">
    <property type="entry name" value="Acyltransferase_3"/>
</dbReference>
<feature type="transmembrane region" description="Helical" evidence="9">
    <location>
        <begin position="351"/>
        <end position="371"/>
    </location>
</feature>
<evidence type="ECO:0000256" key="9">
    <source>
        <dbReference type="SAM" id="Phobius"/>
    </source>
</evidence>
<evidence type="ECO:0000313" key="11">
    <source>
        <dbReference type="EMBL" id="MBI9114376.1"/>
    </source>
</evidence>
<feature type="transmembrane region" description="Helical" evidence="9">
    <location>
        <begin position="322"/>
        <end position="339"/>
    </location>
</feature>
<dbReference type="SUPFAM" id="SSF52266">
    <property type="entry name" value="SGNH hydrolase"/>
    <property type="match status" value="1"/>
</dbReference>
<evidence type="ECO:0000259" key="10">
    <source>
        <dbReference type="Pfam" id="PF01757"/>
    </source>
</evidence>
<dbReference type="EMBL" id="JAEINH010000003">
    <property type="protein sequence ID" value="MBI9114376.1"/>
    <property type="molecule type" value="Genomic_DNA"/>
</dbReference>
<keyword evidence="5 9" id="KW-1133">Transmembrane helix</keyword>
<comment type="subcellular location">
    <subcellularLocation>
        <location evidence="1">Cell membrane</location>
        <topology evidence="1">Multi-pass membrane protein</topology>
    </subcellularLocation>
</comment>
<keyword evidence="12" id="KW-1185">Reference proteome</keyword>
<evidence type="ECO:0000256" key="5">
    <source>
        <dbReference type="ARBA" id="ARBA00022989"/>
    </source>
</evidence>
<evidence type="ECO:0000256" key="8">
    <source>
        <dbReference type="SAM" id="MobiDB-lite"/>
    </source>
</evidence>
<name>A0A934I522_9MICO</name>
<feature type="region of interest" description="Disordered" evidence="8">
    <location>
        <begin position="454"/>
        <end position="514"/>
    </location>
</feature>
<dbReference type="Pfam" id="PF01757">
    <property type="entry name" value="Acyl_transf_3"/>
    <property type="match status" value="1"/>
</dbReference>
<proteinExistence type="predicted"/>
<dbReference type="AlphaFoldDB" id="A0A934I522"/>
<dbReference type="InterPro" id="IPR036514">
    <property type="entry name" value="SGNH_hydro_sf"/>
</dbReference>
<gene>
    <name evidence="11" type="ORF">JAV76_05035</name>
</gene>
<keyword evidence="7 11" id="KW-0012">Acyltransferase</keyword>
<dbReference type="Gene3D" id="3.40.50.1110">
    <property type="entry name" value="SGNH hydrolase"/>
    <property type="match status" value="1"/>
</dbReference>
<dbReference type="GO" id="GO:0005886">
    <property type="term" value="C:plasma membrane"/>
    <property type="evidence" value="ECO:0007669"/>
    <property type="project" value="UniProtKB-SubCell"/>
</dbReference>
<comment type="caution">
    <text evidence="11">The sequence shown here is derived from an EMBL/GenBank/DDBJ whole genome shotgun (WGS) entry which is preliminary data.</text>
</comment>
<accession>A0A934I522</accession>